<dbReference type="InterPro" id="IPR001283">
    <property type="entry name" value="CRISP-related"/>
</dbReference>
<dbReference type="AlphaFoldDB" id="A0A6J1LX03"/>
<dbReference type="InterPro" id="IPR035940">
    <property type="entry name" value="CAP_sf"/>
</dbReference>
<dbReference type="InterPro" id="IPR002413">
    <property type="entry name" value="V5_allergen-like"/>
</dbReference>
<dbReference type="Proteomes" id="UP000504633">
    <property type="component" value="Unplaced"/>
</dbReference>
<accession>A0A6J1LX03</accession>
<feature type="chain" id="PRO_5026699537" evidence="5">
    <location>
        <begin position="22"/>
        <end position="277"/>
    </location>
</feature>
<dbReference type="PANTHER" id="PTHR10334">
    <property type="entry name" value="CYSTEINE-RICH SECRETORY PROTEIN-RELATED"/>
    <property type="match status" value="1"/>
</dbReference>
<dbReference type="InterPro" id="IPR034763">
    <property type="entry name" value="P14a_insect"/>
</dbReference>
<organism evidence="7 8">
    <name type="scientific">Drosophila hydei</name>
    <name type="common">Fruit fly</name>
    <dbReference type="NCBI Taxonomy" id="7224"/>
    <lineage>
        <taxon>Eukaryota</taxon>
        <taxon>Metazoa</taxon>
        <taxon>Ecdysozoa</taxon>
        <taxon>Arthropoda</taxon>
        <taxon>Hexapoda</taxon>
        <taxon>Insecta</taxon>
        <taxon>Pterygota</taxon>
        <taxon>Neoptera</taxon>
        <taxon>Endopterygota</taxon>
        <taxon>Diptera</taxon>
        <taxon>Brachycera</taxon>
        <taxon>Muscomorpha</taxon>
        <taxon>Ephydroidea</taxon>
        <taxon>Drosophilidae</taxon>
        <taxon>Drosophila</taxon>
    </lineage>
</organism>
<feature type="signal peptide" evidence="5">
    <location>
        <begin position="1"/>
        <end position="21"/>
    </location>
</feature>
<dbReference type="Gene3D" id="3.40.33.10">
    <property type="entry name" value="CAP"/>
    <property type="match status" value="1"/>
</dbReference>
<sequence>MKLFFLVVLLLQLQNWPLANAYNYCDHNENICAPLIRKHFICSLEAELPPLFNRTTLLLSMPDTYALRDLILEYHNKFRNRVASGLLIAANNQTFPPASRMRELIWDMELAYTARIHAKTVSFKHSLCRSVQRFRNVGENLSMTFSTGKLSTIADLLDATLLGMFNEYLLIDDPASVPNDLDFITFTTVGHFLLIANERVSRVGCSIAIGTKCMKIASYCYFLTCHYDFNNRLDSYIYKNGEPVSECELYDASASSSYRYLCSNTGRIFPSNHGDDS</sequence>
<evidence type="ECO:0000256" key="1">
    <source>
        <dbReference type="ARBA" id="ARBA00004613"/>
    </source>
</evidence>
<evidence type="ECO:0000313" key="7">
    <source>
        <dbReference type="Proteomes" id="UP000504633"/>
    </source>
</evidence>
<keyword evidence="4 5" id="KW-0732">Signal</keyword>
<comment type="similarity">
    <text evidence="2">Belongs to the CRISP family.</text>
</comment>
<protein>
    <submittedName>
        <fullName evidence="8">Venom allergen 3-like isoform X1</fullName>
    </submittedName>
</protein>
<dbReference type="GeneID" id="111600749"/>
<dbReference type="KEGG" id="dhe:111600749"/>
<dbReference type="OMA" id="FVTCYFD"/>
<evidence type="ECO:0000256" key="5">
    <source>
        <dbReference type="SAM" id="SignalP"/>
    </source>
</evidence>
<dbReference type="InterPro" id="IPR014044">
    <property type="entry name" value="CAP_dom"/>
</dbReference>
<dbReference type="SUPFAM" id="SSF55797">
    <property type="entry name" value="PR-1-like"/>
    <property type="match status" value="1"/>
</dbReference>
<comment type="subcellular location">
    <subcellularLocation>
        <location evidence="1">Secreted</location>
    </subcellularLocation>
</comment>
<evidence type="ECO:0000256" key="3">
    <source>
        <dbReference type="ARBA" id="ARBA00022525"/>
    </source>
</evidence>
<proteinExistence type="inferred from homology"/>
<evidence type="ECO:0000259" key="6">
    <source>
        <dbReference type="SMART" id="SM00198"/>
    </source>
</evidence>
<feature type="domain" description="SCP" evidence="6">
    <location>
        <begin position="66"/>
        <end position="230"/>
    </location>
</feature>
<name>A0A6J1LX03_DROHY</name>
<gene>
    <name evidence="8" type="primary">LOC111600749</name>
</gene>
<evidence type="ECO:0000256" key="2">
    <source>
        <dbReference type="ARBA" id="ARBA00009923"/>
    </source>
</evidence>
<dbReference type="RefSeq" id="XP_023172796.2">
    <property type="nucleotide sequence ID" value="XM_023317028.2"/>
</dbReference>
<dbReference type="CDD" id="cd05380">
    <property type="entry name" value="CAP_euk"/>
    <property type="match status" value="1"/>
</dbReference>
<dbReference type="PIRSF" id="PIRSF038921">
    <property type="entry name" value="P14a"/>
    <property type="match status" value="1"/>
</dbReference>
<dbReference type="Pfam" id="PF00188">
    <property type="entry name" value="CAP"/>
    <property type="match status" value="1"/>
</dbReference>
<evidence type="ECO:0000256" key="4">
    <source>
        <dbReference type="ARBA" id="ARBA00022729"/>
    </source>
</evidence>
<keyword evidence="3" id="KW-0964">Secreted</keyword>
<dbReference type="GO" id="GO:0005576">
    <property type="term" value="C:extracellular region"/>
    <property type="evidence" value="ECO:0007669"/>
    <property type="project" value="UniProtKB-SubCell"/>
</dbReference>
<dbReference type="PRINTS" id="PR00838">
    <property type="entry name" value="V5ALLERGEN"/>
</dbReference>
<evidence type="ECO:0000313" key="8">
    <source>
        <dbReference type="RefSeq" id="XP_023172796.2"/>
    </source>
</evidence>
<keyword evidence="7" id="KW-1185">Reference proteome</keyword>
<reference evidence="8" key="1">
    <citation type="submission" date="2025-08" db="UniProtKB">
        <authorList>
            <consortium name="RefSeq"/>
        </authorList>
    </citation>
    <scope>IDENTIFICATION</scope>
    <source>
        <strain evidence="8">15085-1641.00</strain>
        <tissue evidence="8">Whole body</tissue>
    </source>
</reference>
<dbReference type="SMART" id="SM00198">
    <property type="entry name" value="SCP"/>
    <property type="match status" value="1"/>
</dbReference>
<dbReference type="OrthoDB" id="414826at2759"/>